<feature type="compositionally biased region" description="Low complexity" evidence="1">
    <location>
        <begin position="34"/>
        <end position="46"/>
    </location>
</feature>
<feature type="region of interest" description="Disordered" evidence="1">
    <location>
        <begin position="34"/>
        <end position="53"/>
    </location>
</feature>
<evidence type="ECO:0000256" key="1">
    <source>
        <dbReference type="SAM" id="MobiDB-lite"/>
    </source>
</evidence>
<dbReference type="AlphaFoldDB" id="A0A4C1VE04"/>
<feature type="compositionally biased region" description="Basic and acidic residues" evidence="1">
    <location>
        <begin position="1"/>
        <end position="24"/>
    </location>
</feature>
<accession>A0A4C1VE04</accession>
<keyword evidence="3" id="KW-1185">Reference proteome</keyword>
<dbReference type="Proteomes" id="UP000299102">
    <property type="component" value="Unassembled WGS sequence"/>
</dbReference>
<evidence type="ECO:0000313" key="2">
    <source>
        <dbReference type="EMBL" id="GBP36770.1"/>
    </source>
</evidence>
<name>A0A4C1VE04_EUMVA</name>
<comment type="caution">
    <text evidence="2">The sequence shown here is derived from an EMBL/GenBank/DDBJ whole genome shotgun (WGS) entry which is preliminary data.</text>
</comment>
<protein>
    <submittedName>
        <fullName evidence="2">Uncharacterized protein</fullName>
    </submittedName>
</protein>
<organism evidence="2 3">
    <name type="scientific">Eumeta variegata</name>
    <name type="common">Bagworm moth</name>
    <name type="synonym">Eumeta japonica</name>
    <dbReference type="NCBI Taxonomy" id="151549"/>
    <lineage>
        <taxon>Eukaryota</taxon>
        <taxon>Metazoa</taxon>
        <taxon>Ecdysozoa</taxon>
        <taxon>Arthropoda</taxon>
        <taxon>Hexapoda</taxon>
        <taxon>Insecta</taxon>
        <taxon>Pterygota</taxon>
        <taxon>Neoptera</taxon>
        <taxon>Endopterygota</taxon>
        <taxon>Lepidoptera</taxon>
        <taxon>Glossata</taxon>
        <taxon>Ditrysia</taxon>
        <taxon>Tineoidea</taxon>
        <taxon>Psychidae</taxon>
        <taxon>Oiketicinae</taxon>
        <taxon>Eumeta</taxon>
    </lineage>
</organism>
<gene>
    <name evidence="2" type="ORF">EVAR_28111_1</name>
</gene>
<evidence type="ECO:0000313" key="3">
    <source>
        <dbReference type="Proteomes" id="UP000299102"/>
    </source>
</evidence>
<feature type="region of interest" description="Disordered" evidence="1">
    <location>
        <begin position="1"/>
        <end position="29"/>
    </location>
</feature>
<dbReference type="EMBL" id="BGZK01000323">
    <property type="protein sequence ID" value="GBP36770.1"/>
    <property type="molecule type" value="Genomic_DNA"/>
</dbReference>
<sequence length="109" mass="11342">MAYKGVESHSELIDVTTDPREMAPLRDGSLTAPAAGRRIALGTGTARGRGRDVPVAYGTKKGVVSPGTLIKGERNLSGRFITGAVDAVIDLNPIKSCTAARARTPPSLI</sequence>
<proteinExistence type="predicted"/>
<reference evidence="2 3" key="1">
    <citation type="journal article" date="2019" name="Commun. Biol.">
        <title>The bagworm genome reveals a unique fibroin gene that provides high tensile strength.</title>
        <authorList>
            <person name="Kono N."/>
            <person name="Nakamura H."/>
            <person name="Ohtoshi R."/>
            <person name="Tomita M."/>
            <person name="Numata K."/>
            <person name="Arakawa K."/>
        </authorList>
    </citation>
    <scope>NUCLEOTIDE SEQUENCE [LARGE SCALE GENOMIC DNA]</scope>
</reference>